<evidence type="ECO:0000313" key="7">
    <source>
        <dbReference type="EMBL" id="RYQ95813.1"/>
    </source>
</evidence>
<evidence type="ECO:0000256" key="5">
    <source>
        <dbReference type="ARBA" id="ARBA00023242"/>
    </source>
</evidence>
<proteinExistence type="predicted"/>
<evidence type="ECO:0000256" key="2">
    <source>
        <dbReference type="ARBA" id="ARBA00023015"/>
    </source>
</evidence>
<gene>
    <name evidence="7" type="ORF">Ahy_B08g091186</name>
</gene>
<evidence type="ECO:0000259" key="6">
    <source>
        <dbReference type="PROSITE" id="PS50863"/>
    </source>
</evidence>
<name>A0A444Y1L5_ARAHY</name>
<protein>
    <recommendedName>
        <fullName evidence="6">TF-B3 domain-containing protein</fullName>
    </recommendedName>
</protein>
<dbReference type="Pfam" id="PF02362">
    <property type="entry name" value="B3"/>
    <property type="match status" value="2"/>
</dbReference>
<evidence type="ECO:0000256" key="1">
    <source>
        <dbReference type="ARBA" id="ARBA00004123"/>
    </source>
</evidence>
<comment type="caution">
    <text evidence="7">The sequence shown here is derived from an EMBL/GenBank/DDBJ whole genome shotgun (WGS) entry which is preliminary data.</text>
</comment>
<dbReference type="Gene3D" id="2.40.330.10">
    <property type="entry name" value="DNA-binding pseudobarrel domain"/>
    <property type="match status" value="2"/>
</dbReference>
<dbReference type="CDD" id="cd10017">
    <property type="entry name" value="B3_DNA"/>
    <property type="match status" value="2"/>
</dbReference>
<keyword evidence="8" id="KW-1185">Reference proteome</keyword>
<feature type="domain" description="TF-B3" evidence="6">
    <location>
        <begin position="19"/>
        <end position="113"/>
    </location>
</feature>
<feature type="domain" description="TF-B3" evidence="6">
    <location>
        <begin position="239"/>
        <end position="293"/>
    </location>
</feature>
<keyword evidence="4" id="KW-0804">Transcription</keyword>
<evidence type="ECO:0000256" key="3">
    <source>
        <dbReference type="ARBA" id="ARBA00023125"/>
    </source>
</evidence>
<comment type="subcellular location">
    <subcellularLocation>
        <location evidence="1">Nucleus</location>
    </subcellularLocation>
</comment>
<dbReference type="SMART" id="SM01019">
    <property type="entry name" value="B3"/>
    <property type="match status" value="2"/>
</dbReference>
<dbReference type="PROSITE" id="PS50863">
    <property type="entry name" value="B3"/>
    <property type="match status" value="2"/>
</dbReference>
<sequence>MSSHHHQCQNNIMLHFRFFKAILKTNLQRIIFTQKIPNKFSRRHGSALSNPVFLKPPDGTLWKVYWTKKNSDEVWFVKGWKEFTKNYSLNEGHLVVFKYEETSQFDVIILEINDLEIDYSKYETVNRKGKCDQRDEKTVGILKEIPVKNNDAGKRLTLFSPQPHMKVRGESSIRRRTSSLNWPKELKAQEIAQKFISYNPFFTLFIKPSYLTEYQVNVPTLKGYIEDKVKDVALKVGERQWQVKLLPCRNSARRLSGGWSLFVHENGLQAEDVCVFELINMEDSVFKVHVFKR</sequence>
<dbReference type="InterPro" id="IPR050655">
    <property type="entry name" value="Plant_B3_domain"/>
</dbReference>
<dbReference type="InterPro" id="IPR003340">
    <property type="entry name" value="B3_DNA-bd"/>
</dbReference>
<dbReference type="PANTHER" id="PTHR31920:SF117">
    <property type="entry name" value="TRANSCRIPTIONAL FACTOR FAMILY PROTEIN, PUTATIVE-RELATED"/>
    <property type="match status" value="1"/>
</dbReference>
<accession>A0A444Y1L5</accession>
<dbReference type="STRING" id="3818.A0A444Y1L5"/>
<organism evidence="7 8">
    <name type="scientific">Arachis hypogaea</name>
    <name type="common">Peanut</name>
    <dbReference type="NCBI Taxonomy" id="3818"/>
    <lineage>
        <taxon>Eukaryota</taxon>
        <taxon>Viridiplantae</taxon>
        <taxon>Streptophyta</taxon>
        <taxon>Embryophyta</taxon>
        <taxon>Tracheophyta</taxon>
        <taxon>Spermatophyta</taxon>
        <taxon>Magnoliopsida</taxon>
        <taxon>eudicotyledons</taxon>
        <taxon>Gunneridae</taxon>
        <taxon>Pentapetalae</taxon>
        <taxon>rosids</taxon>
        <taxon>fabids</taxon>
        <taxon>Fabales</taxon>
        <taxon>Fabaceae</taxon>
        <taxon>Papilionoideae</taxon>
        <taxon>50 kb inversion clade</taxon>
        <taxon>dalbergioids sensu lato</taxon>
        <taxon>Dalbergieae</taxon>
        <taxon>Pterocarpus clade</taxon>
        <taxon>Arachis</taxon>
    </lineage>
</organism>
<dbReference type="Proteomes" id="UP000289738">
    <property type="component" value="Chromosome B08"/>
</dbReference>
<keyword evidence="3" id="KW-0238">DNA-binding</keyword>
<evidence type="ECO:0000313" key="8">
    <source>
        <dbReference type="Proteomes" id="UP000289738"/>
    </source>
</evidence>
<dbReference type="PANTHER" id="PTHR31920">
    <property type="entry name" value="B3 DOMAIN-CONTAINING"/>
    <property type="match status" value="1"/>
</dbReference>
<dbReference type="InterPro" id="IPR015300">
    <property type="entry name" value="DNA-bd_pseudobarrel_sf"/>
</dbReference>
<reference evidence="7 8" key="1">
    <citation type="submission" date="2019-01" db="EMBL/GenBank/DDBJ databases">
        <title>Sequencing of cultivated peanut Arachis hypogaea provides insights into genome evolution and oil improvement.</title>
        <authorList>
            <person name="Chen X."/>
        </authorList>
    </citation>
    <scope>NUCLEOTIDE SEQUENCE [LARGE SCALE GENOMIC DNA]</scope>
    <source>
        <strain evidence="8">cv. Fuhuasheng</strain>
        <tissue evidence="7">Leaves</tissue>
    </source>
</reference>
<keyword evidence="5" id="KW-0539">Nucleus</keyword>
<dbReference type="AlphaFoldDB" id="A0A444Y1L5"/>
<keyword evidence="2" id="KW-0805">Transcription regulation</keyword>
<evidence type="ECO:0000256" key="4">
    <source>
        <dbReference type="ARBA" id="ARBA00023163"/>
    </source>
</evidence>
<dbReference type="EMBL" id="SDMP01000018">
    <property type="protein sequence ID" value="RYQ95813.1"/>
    <property type="molecule type" value="Genomic_DNA"/>
</dbReference>
<dbReference type="GO" id="GO:0005634">
    <property type="term" value="C:nucleus"/>
    <property type="evidence" value="ECO:0007669"/>
    <property type="project" value="UniProtKB-SubCell"/>
</dbReference>
<dbReference type="GO" id="GO:0003677">
    <property type="term" value="F:DNA binding"/>
    <property type="evidence" value="ECO:0007669"/>
    <property type="project" value="UniProtKB-KW"/>
</dbReference>
<dbReference type="SUPFAM" id="SSF101936">
    <property type="entry name" value="DNA-binding pseudobarrel domain"/>
    <property type="match status" value="2"/>
</dbReference>